<feature type="region of interest" description="Disordered" evidence="6">
    <location>
        <begin position="2148"/>
        <end position="2180"/>
    </location>
</feature>
<evidence type="ECO:0000313" key="8">
    <source>
        <dbReference type="EMBL" id="MFD2169916.1"/>
    </source>
</evidence>
<dbReference type="SUPFAM" id="SSF56801">
    <property type="entry name" value="Acetyl-CoA synthetase-like"/>
    <property type="match status" value="2"/>
</dbReference>
<evidence type="ECO:0000256" key="5">
    <source>
        <dbReference type="ARBA" id="ARBA00023194"/>
    </source>
</evidence>
<dbReference type="InterPro" id="IPR036736">
    <property type="entry name" value="ACP-like_sf"/>
</dbReference>
<dbReference type="EMBL" id="JBHUIO010000005">
    <property type="protein sequence ID" value="MFD2169916.1"/>
    <property type="molecule type" value="Genomic_DNA"/>
</dbReference>
<sequence>MAETTKQDELLLKNDGEGIEYYEFPASFAQNRMWLINQMNEDSGMYNMPTAVRFEGSLNVDALTKSLQEIIDRHETLRTTFVMDDGELFQVIASEARVRIPMLDLQHLTAKEQQEKVAELSRVEANAPFDLEKGPLLRSTLLKLGDQEHVLLFVKHHIISDGMSMAVMIGELAALYEAFLDGRPSPLPPLNIQYADYASWQRDWFSGAVYEKHMQYWREQLGVEIAPLQLPLDRPRPAVASPDGGRVLVHMPPHLMERLNELTKQFKGSTLFMTMLAAYKAFLYRYTGQDDLAVGTPIAGRKQPGIEHMIGFFVNTLVLRTDLSDDPTFRELLDRVRQVTLDAYTYQEMPFEKLVEELKPDRNVSNPFFQTMFVVQNVSMPTLTLRDVKLSTIEVQRDSAKFDLMFTLDHKEGEPVMVAEYSKDLFERATIERMLKHYLRLLEGVVNNPDVAISKLPMLSAEEQYDLTHGCNQTKRDFPTDQLVHQLFEARAAANPDAIAIQYEEEQMTYRELNERANQLAHLLKQDGVGPESVVGIYLERSPNMIVALLSILKAGGAFVAFDPAFPKDRIGFMMEDSEVPVILTQESLADLLPEHNARVFRLDAQWGDVANNSRSNLPNEATLENLVYLIFTSGSTGRSKGVQVEHRNLLNYLYAIEEVAQLGDGASYGNVSTLSADVGHTAIFPALCRGGTLHIIAQDRLTDPDLMAEYFEKHPVDCLKIVPTHLAALMATQPLKVLPLKGAVVGGETLRWDMIERVEQYRDDVWLINHYGPTEVTIAGVVYKVEKEQAMRQTVTVPLGRPLGNVQVYVLDKHLQPVPYGVAGEVYFGGAGITRGYIKRPDLTAERYLQDPFQPDPNARFYRTGDLAKRHPDGRLEFLTRADTQVKIRGYRVELGEVETVIGQHPLVKENVVMAREDVPGDRRLVAYLVKNEGVEGGTSDVRNYLKEILPDYMVPAVFVYLDAIPLTANGKIDRRILPAPEAEMMEQNEYIAPSTEFEERIASIWEEVLHVERVSVKDNFFDLGGHSLMVTQVVSRVNKEFGVKMPLRMLFEAPTVTDLALRAEALLHENVAPSAAEAPIEAVARETKIPLSFSQQRLWVLEQLIPGLTAYNIPYAVRLTGELHHDKFERALNEMIKRHESFRTTFSDGAGEPEQVIHQAEWTPLPIVDLQHLHGDAREAEVSRLVTAENDTPFDLRKGPLIRYQLLKLSEREHVMLLTLHHIISDGWSRGILTRELTQMYDSLMSGNEPSLPPLPLQYADFAVWQRKFLQEELGEHLDYWREALGGDLPPLQLPTDRQRPAMQTHKGSHIRFRLPREVSDKLIAISQQQGATLFMTLLAAFNSLMMHYTGQEDFAVGTPIANRNRQDTESIIGFFVNTLALRADLSGNPTFLELIGRAKETALGAYAHQDMPFERIVEELETDRDLSRSPLFQVLFGLQNFQQSKVEIAGLTFDPVEDSGTTSKFDLSLLMSEDLEGAVGGTFEYNTDLFDAETIERMIAHFETLVTALAADPERRVGDLSLLTEAERVQVVDLWNRTATDYPKDRSMQQLFEEQVAATPDAVALVYGGSWLTYRQLNERSNQIAHYLQELGVGPDVLVGLCIDRSLEMIIALLGIIKAGGAYVPIDSNYPQDRIAYMLEDTQVPVLITQSSLADKLPAQGAKVICLDRDWLSFAGKSTDNPACTTTQDNLAYVIYTSGSTGRPKGVVVPQRGVVRLVKNTNYMPFTADQVFLQAATFSFDVATFDIWGPLLNGAKLALLPAGQPSLEDMGRSIQAYGVTVLWLTAGLFHQMVEYRMEDLKGIRYLLAGGDVLSVPHVKRVLHELPNVTMINGYGPTENTTFTSCHTMTSEADVGSTVSIGRPIANTTAYVLNRHLQPVPVGVPGELLTGGDGLANGYLNRPELTAEKFVETPFGRLYRTGDLVRWLADGTLEFMGRIDQQVKIRGFRIEIGEIETVLGHLPGVRQCVVVAQEASGDKRLVGYVVPEQGITLQEEELRTSLRKHLPDYMLPSFLVLLEELPLSPNGKVDRKKLPSPEGALNKRNDYVAPRTPEEEKVAQIFAEVLRLEKVGIHDNFFALGGHSLMATQVVSRISEEYGVGVPLRILFESPTVAEFTAELLQAREQGTLDGTEVHEIQRLTRQAKAPEITAVPRRRGSNRQAEQAPAPAPKQTHTNSPHVEPLTQAVHLEAMERAVQDLFAQHEVLRTVLTGGDEALEKRVQELRWNPLQVIYLIGLAEQEIEAKVQEILQAEHSKPLDPEKETVRFYLIQKAEEQFVIVLNLHPVLAKEVSMAELVKELLAMYEAYQQKTTV</sequence>
<dbReference type="InterPro" id="IPR045851">
    <property type="entry name" value="AMP-bd_C_sf"/>
</dbReference>
<dbReference type="Proteomes" id="UP001597343">
    <property type="component" value="Unassembled WGS sequence"/>
</dbReference>
<dbReference type="Gene3D" id="3.30.300.30">
    <property type="match status" value="2"/>
</dbReference>
<evidence type="ECO:0000256" key="2">
    <source>
        <dbReference type="ARBA" id="ARBA00006432"/>
    </source>
</evidence>
<dbReference type="InterPro" id="IPR025110">
    <property type="entry name" value="AMP-bd_C"/>
</dbReference>
<dbReference type="Gene3D" id="3.30.559.30">
    <property type="entry name" value="Nonribosomal peptide synthetase, condensation domain"/>
    <property type="match status" value="2"/>
</dbReference>
<proteinExistence type="inferred from homology"/>
<keyword evidence="3" id="KW-0596">Phosphopantetheine</keyword>
<dbReference type="InterPro" id="IPR029058">
    <property type="entry name" value="AB_hydrolase_fold"/>
</dbReference>
<dbReference type="SUPFAM" id="SSF52777">
    <property type="entry name" value="CoA-dependent acyltransferases"/>
    <property type="match status" value="5"/>
</dbReference>
<dbReference type="PROSITE" id="PS50075">
    <property type="entry name" value="CARRIER"/>
    <property type="match status" value="2"/>
</dbReference>
<evidence type="ECO:0000256" key="3">
    <source>
        <dbReference type="ARBA" id="ARBA00022450"/>
    </source>
</evidence>
<gene>
    <name evidence="8" type="ORF">ACFSOY_07905</name>
</gene>
<evidence type="ECO:0000256" key="6">
    <source>
        <dbReference type="SAM" id="MobiDB-lite"/>
    </source>
</evidence>
<dbReference type="PROSITE" id="PS00455">
    <property type="entry name" value="AMP_BINDING"/>
    <property type="match status" value="2"/>
</dbReference>
<dbReference type="Gene3D" id="3.30.559.10">
    <property type="entry name" value="Chloramphenicol acetyltransferase-like domain"/>
    <property type="match status" value="3"/>
</dbReference>
<organism evidence="8 9">
    <name type="scientific">Tumebacillus lipolyticus</name>
    <dbReference type="NCBI Taxonomy" id="1280370"/>
    <lineage>
        <taxon>Bacteria</taxon>
        <taxon>Bacillati</taxon>
        <taxon>Bacillota</taxon>
        <taxon>Bacilli</taxon>
        <taxon>Bacillales</taxon>
        <taxon>Alicyclobacillaceae</taxon>
        <taxon>Tumebacillus</taxon>
    </lineage>
</organism>
<evidence type="ECO:0000259" key="7">
    <source>
        <dbReference type="PROSITE" id="PS50075"/>
    </source>
</evidence>
<dbReference type="InterPro" id="IPR000873">
    <property type="entry name" value="AMP-dep_synth/lig_dom"/>
</dbReference>
<accession>A0ABW4ZX98</accession>
<dbReference type="InterPro" id="IPR009081">
    <property type="entry name" value="PP-bd_ACP"/>
</dbReference>
<dbReference type="CDD" id="cd19531">
    <property type="entry name" value="LCL_NRPS-like"/>
    <property type="match status" value="2"/>
</dbReference>
<keyword evidence="9" id="KW-1185">Reference proteome</keyword>
<evidence type="ECO:0000256" key="1">
    <source>
        <dbReference type="ARBA" id="ARBA00001957"/>
    </source>
</evidence>
<dbReference type="PANTHER" id="PTHR45527">
    <property type="entry name" value="NONRIBOSOMAL PEPTIDE SYNTHETASE"/>
    <property type="match status" value="1"/>
</dbReference>
<dbReference type="InterPro" id="IPR001242">
    <property type="entry name" value="Condensation_dom"/>
</dbReference>
<reference evidence="9" key="1">
    <citation type="journal article" date="2019" name="Int. J. Syst. Evol. Microbiol.">
        <title>The Global Catalogue of Microorganisms (GCM) 10K type strain sequencing project: providing services to taxonomists for standard genome sequencing and annotation.</title>
        <authorList>
            <consortium name="The Broad Institute Genomics Platform"/>
            <consortium name="The Broad Institute Genome Sequencing Center for Infectious Disease"/>
            <person name="Wu L."/>
            <person name="Ma J."/>
        </authorList>
    </citation>
    <scope>NUCLEOTIDE SEQUENCE [LARGE SCALE GENOMIC DNA]</scope>
    <source>
        <strain evidence="9">CGMCC 1.13574</strain>
    </source>
</reference>
<dbReference type="Pfam" id="PF00668">
    <property type="entry name" value="Condensation"/>
    <property type="match status" value="3"/>
</dbReference>
<dbReference type="Gene3D" id="3.40.50.980">
    <property type="match status" value="4"/>
</dbReference>
<evidence type="ECO:0000256" key="4">
    <source>
        <dbReference type="ARBA" id="ARBA00022553"/>
    </source>
</evidence>
<dbReference type="InterPro" id="IPR023213">
    <property type="entry name" value="CAT-like_dom_sf"/>
</dbReference>
<dbReference type="Pfam" id="PF13193">
    <property type="entry name" value="AMP-binding_C"/>
    <property type="match status" value="2"/>
</dbReference>
<dbReference type="InterPro" id="IPR020806">
    <property type="entry name" value="PKS_PP-bd"/>
</dbReference>
<dbReference type="InterPro" id="IPR020845">
    <property type="entry name" value="AMP-binding_CS"/>
</dbReference>
<comment type="caution">
    <text evidence="8">The sequence shown here is derived from an EMBL/GenBank/DDBJ whole genome shotgun (WGS) entry which is preliminary data.</text>
</comment>
<comment type="cofactor">
    <cofactor evidence="1">
        <name>pantetheine 4'-phosphate</name>
        <dbReference type="ChEBI" id="CHEBI:47942"/>
    </cofactor>
</comment>
<evidence type="ECO:0000313" key="9">
    <source>
        <dbReference type="Proteomes" id="UP001597343"/>
    </source>
</evidence>
<dbReference type="Gene3D" id="2.30.38.10">
    <property type="entry name" value="Luciferase, Domain 3"/>
    <property type="match status" value="2"/>
</dbReference>
<dbReference type="Pfam" id="PF00501">
    <property type="entry name" value="AMP-binding"/>
    <property type="match status" value="2"/>
</dbReference>
<dbReference type="SMART" id="SM00823">
    <property type="entry name" value="PKS_PP"/>
    <property type="match status" value="2"/>
</dbReference>
<feature type="domain" description="Carrier" evidence="7">
    <location>
        <begin position="2051"/>
        <end position="2126"/>
    </location>
</feature>
<keyword evidence="4" id="KW-0597">Phosphoprotein</keyword>
<protein>
    <submittedName>
        <fullName evidence="8">Amino acid adenylation domain-containing protein</fullName>
    </submittedName>
</protein>
<dbReference type="InterPro" id="IPR006162">
    <property type="entry name" value="Ppantetheine_attach_site"/>
</dbReference>
<dbReference type="RefSeq" id="WP_386045436.1">
    <property type="nucleotide sequence ID" value="NZ_JBHUIO010000005.1"/>
</dbReference>
<dbReference type="Gene3D" id="3.40.50.1820">
    <property type="entry name" value="alpha/beta hydrolase"/>
    <property type="match status" value="1"/>
</dbReference>
<dbReference type="NCBIfam" id="TIGR01733">
    <property type="entry name" value="AA-adenyl-dom"/>
    <property type="match status" value="2"/>
</dbReference>
<dbReference type="InterPro" id="IPR010071">
    <property type="entry name" value="AA_adenyl_dom"/>
</dbReference>
<dbReference type="PANTHER" id="PTHR45527:SF1">
    <property type="entry name" value="FATTY ACID SYNTHASE"/>
    <property type="match status" value="1"/>
</dbReference>
<name>A0ABW4ZX98_9BACL</name>
<dbReference type="PROSITE" id="PS00012">
    <property type="entry name" value="PHOSPHOPANTETHEINE"/>
    <property type="match status" value="2"/>
</dbReference>
<dbReference type="Pfam" id="PF00550">
    <property type="entry name" value="PP-binding"/>
    <property type="match status" value="2"/>
</dbReference>
<feature type="region of interest" description="Disordered" evidence="6">
    <location>
        <begin position="2030"/>
        <end position="2051"/>
    </location>
</feature>
<comment type="similarity">
    <text evidence="2">Belongs to the ATP-dependent AMP-binding enzyme family.</text>
</comment>
<dbReference type="CDD" id="cd12117">
    <property type="entry name" value="A_NRPS_Srf_like"/>
    <property type="match status" value="1"/>
</dbReference>
<dbReference type="Gene3D" id="1.10.1200.10">
    <property type="entry name" value="ACP-like"/>
    <property type="match status" value="1"/>
</dbReference>
<dbReference type="NCBIfam" id="NF003417">
    <property type="entry name" value="PRK04813.1"/>
    <property type="match status" value="2"/>
</dbReference>
<feature type="domain" description="Carrier" evidence="7">
    <location>
        <begin position="994"/>
        <end position="1069"/>
    </location>
</feature>
<keyword evidence="5" id="KW-0045">Antibiotic biosynthesis</keyword>
<dbReference type="CDD" id="cd05930">
    <property type="entry name" value="A_NRPS"/>
    <property type="match status" value="1"/>
</dbReference>
<dbReference type="SUPFAM" id="SSF47336">
    <property type="entry name" value="ACP-like"/>
    <property type="match status" value="2"/>
</dbReference>